<dbReference type="PROSITE" id="PS50931">
    <property type="entry name" value="HTH_LYSR"/>
    <property type="match status" value="1"/>
</dbReference>
<organism evidence="6 7">
    <name type="scientific">Denitromonas halophila</name>
    <dbReference type="NCBI Taxonomy" id="1629404"/>
    <lineage>
        <taxon>Bacteria</taxon>
        <taxon>Pseudomonadati</taxon>
        <taxon>Pseudomonadota</taxon>
        <taxon>Betaproteobacteria</taxon>
        <taxon>Rhodocyclales</taxon>
        <taxon>Zoogloeaceae</taxon>
        <taxon>Denitromonas</taxon>
    </lineage>
</organism>
<dbReference type="Proteomes" id="UP000319502">
    <property type="component" value="Unassembled WGS sequence"/>
</dbReference>
<dbReference type="RefSeq" id="WP_144308608.1">
    <property type="nucleotide sequence ID" value="NZ_VMNK01000003.1"/>
</dbReference>
<dbReference type="InterPro" id="IPR036390">
    <property type="entry name" value="WH_DNA-bd_sf"/>
</dbReference>
<dbReference type="AlphaFoldDB" id="A0A557R1V8"/>
<comment type="caution">
    <text evidence="6">The sequence shown here is derived from an EMBL/GenBank/DDBJ whole genome shotgun (WGS) entry which is preliminary data.</text>
</comment>
<dbReference type="PANTHER" id="PTHR30537">
    <property type="entry name" value="HTH-TYPE TRANSCRIPTIONAL REGULATOR"/>
    <property type="match status" value="1"/>
</dbReference>
<dbReference type="GO" id="GO:0043565">
    <property type="term" value="F:sequence-specific DNA binding"/>
    <property type="evidence" value="ECO:0007669"/>
    <property type="project" value="TreeGrafter"/>
</dbReference>
<feature type="domain" description="HTH lysR-type" evidence="5">
    <location>
        <begin position="3"/>
        <end position="60"/>
    </location>
</feature>
<accession>A0A557R1V8</accession>
<evidence type="ECO:0000256" key="2">
    <source>
        <dbReference type="ARBA" id="ARBA00023015"/>
    </source>
</evidence>
<comment type="similarity">
    <text evidence="1">Belongs to the LysR transcriptional regulatory family.</text>
</comment>
<dbReference type="SUPFAM" id="SSF46785">
    <property type="entry name" value="Winged helix' DNA-binding domain"/>
    <property type="match status" value="1"/>
</dbReference>
<dbReference type="InterPro" id="IPR000847">
    <property type="entry name" value="LysR_HTH_N"/>
</dbReference>
<evidence type="ECO:0000256" key="3">
    <source>
        <dbReference type="ARBA" id="ARBA00023125"/>
    </source>
</evidence>
<reference evidence="6 7" key="1">
    <citation type="submission" date="2019-07" db="EMBL/GenBank/DDBJ databases">
        <title>The pathways for chlorine oxyanion respiration interact through the shared metabolite chlorate.</title>
        <authorList>
            <person name="Barnum T.P."/>
            <person name="Cheng Y."/>
            <person name="Hill K.A."/>
            <person name="Lucas L.N."/>
            <person name="Carlson H.K."/>
            <person name="Coates J.D."/>
        </authorList>
    </citation>
    <scope>NUCLEOTIDE SEQUENCE [LARGE SCALE GENOMIC DNA]</scope>
    <source>
        <strain evidence="6 7">SFB-3</strain>
    </source>
</reference>
<protein>
    <submittedName>
        <fullName evidence="6">LysR family transcriptional regulator</fullName>
    </submittedName>
</protein>
<dbReference type="GO" id="GO:0006351">
    <property type="term" value="P:DNA-templated transcription"/>
    <property type="evidence" value="ECO:0007669"/>
    <property type="project" value="TreeGrafter"/>
</dbReference>
<dbReference type="GO" id="GO:0003700">
    <property type="term" value="F:DNA-binding transcription factor activity"/>
    <property type="evidence" value="ECO:0007669"/>
    <property type="project" value="InterPro"/>
</dbReference>
<evidence type="ECO:0000313" key="7">
    <source>
        <dbReference type="Proteomes" id="UP000319502"/>
    </source>
</evidence>
<keyword evidence="3" id="KW-0238">DNA-binding</keyword>
<keyword evidence="7" id="KW-1185">Reference proteome</keyword>
<dbReference type="EMBL" id="VMNK01000003">
    <property type="protein sequence ID" value="TVO59106.1"/>
    <property type="molecule type" value="Genomic_DNA"/>
</dbReference>
<dbReference type="OrthoDB" id="570111at2"/>
<dbReference type="Pfam" id="PF00126">
    <property type="entry name" value="HTH_1"/>
    <property type="match status" value="1"/>
</dbReference>
<dbReference type="SUPFAM" id="SSF53850">
    <property type="entry name" value="Periplasmic binding protein-like II"/>
    <property type="match status" value="1"/>
</dbReference>
<evidence type="ECO:0000256" key="4">
    <source>
        <dbReference type="ARBA" id="ARBA00023163"/>
    </source>
</evidence>
<proteinExistence type="inferred from homology"/>
<evidence type="ECO:0000256" key="1">
    <source>
        <dbReference type="ARBA" id="ARBA00009437"/>
    </source>
</evidence>
<dbReference type="Pfam" id="PF03466">
    <property type="entry name" value="LysR_substrate"/>
    <property type="match status" value="1"/>
</dbReference>
<dbReference type="PANTHER" id="PTHR30537:SF3">
    <property type="entry name" value="TRANSCRIPTIONAL REGULATORY PROTEIN"/>
    <property type="match status" value="1"/>
</dbReference>
<dbReference type="InterPro" id="IPR036388">
    <property type="entry name" value="WH-like_DNA-bd_sf"/>
</dbReference>
<dbReference type="Gene3D" id="3.40.190.290">
    <property type="match status" value="1"/>
</dbReference>
<keyword evidence="4" id="KW-0804">Transcription</keyword>
<dbReference type="InterPro" id="IPR005119">
    <property type="entry name" value="LysR_subst-bd"/>
</dbReference>
<gene>
    <name evidence="6" type="ORF">FHP91_05520</name>
</gene>
<dbReference type="Gene3D" id="1.10.10.10">
    <property type="entry name" value="Winged helix-like DNA-binding domain superfamily/Winged helix DNA-binding domain"/>
    <property type="match status" value="1"/>
</dbReference>
<evidence type="ECO:0000313" key="6">
    <source>
        <dbReference type="EMBL" id="TVO59106.1"/>
    </source>
</evidence>
<name>A0A557R1V8_9RHOO</name>
<dbReference type="InterPro" id="IPR058163">
    <property type="entry name" value="LysR-type_TF_proteobact-type"/>
</dbReference>
<keyword evidence="2" id="KW-0805">Transcription regulation</keyword>
<evidence type="ECO:0000259" key="5">
    <source>
        <dbReference type="PROSITE" id="PS50931"/>
    </source>
</evidence>
<sequence length="301" mass="32632">MDIDWTDFRHFLEVARTGTLTAASARLGVDHTTVARRLSRLETALGATLFDRRRDGYVLTDTGQALQAHAEAMESAALGAEESAGGVGGAIAGAVRLGVPEVFGTRVLTPRLPALLSDHPDLSVELLLQHRFVSLASREVDLAVTLEPPTSGRYVISRLTAFRYVLYASPAYLAQHPPIHSRADLAGHAFIDYVQDQLMSDELRYLDRLVHAPRRVFSCTGMLAQAQAAEAGLGLAMLAPYAVPANSPLVQVLPGEIVAHSVLWLAAPADLFRLRRVRVVWDFLRALVTESPALFGEPAPD</sequence>